<keyword evidence="1" id="KW-1133">Transmembrane helix</keyword>
<keyword evidence="3" id="KW-1185">Reference proteome</keyword>
<comment type="caution">
    <text evidence="2">The sequence shown here is derived from an EMBL/GenBank/DDBJ whole genome shotgun (WGS) entry which is preliminary data.</text>
</comment>
<protein>
    <submittedName>
        <fullName evidence="2">Membrane protein</fullName>
    </submittedName>
</protein>
<feature type="transmembrane region" description="Helical" evidence="1">
    <location>
        <begin position="104"/>
        <end position="123"/>
    </location>
</feature>
<feature type="transmembrane region" description="Helical" evidence="1">
    <location>
        <begin position="70"/>
        <end position="92"/>
    </location>
</feature>
<evidence type="ECO:0000313" key="3">
    <source>
        <dbReference type="Proteomes" id="UP000627838"/>
    </source>
</evidence>
<evidence type="ECO:0000313" key="2">
    <source>
        <dbReference type="EMBL" id="MBE1535941.1"/>
    </source>
</evidence>
<dbReference type="EMBL" id="JADBDZ010000001">
    <property type="protein sequence ID" value="MBE1535941.1"/>
    <property type="molecule type" value="Genomic_DNA"/>
</dbReference>
<feature type="transmembrane region" description="Helical" evidence="1">
    <location>
        <begin position="27"/>
        <end position="50"/>
    </location>
</feature>
<organism evidence="2 3">
    <name type="scientific">Actinomadura algeriensis</name>
    <dbReference type="NCBI Taxonomy" id="1679523"/>
    <lineage>
        <taxon>Bacteria</taxon>
        <taxon>Bacillati</taxon>
        <taxon>Actinomycetota</taxon>
        <taxon>Actinomycetes</taxon>
        <taxon>Streptosporangiales</taxon>
        <taxon>Thermomonosporaceae</taxon>
        <taxon>Actinomadura</taxon>
    </lineage>
</organism>
<name>A0ABR9JZE5_9ACTN</name>
<reference evidence="2 3" key="1">
    <citation type="submission" date="2020-10" db="EMBL/GenBank/DDBJ databases">
        <title>Sequencing the genomes of 1000 actinobacteria strains.</title>
        <authorList>
            <person name="Klenk H.-P."/>
        </authorList>
    </citation>
    <scope>NUCLEOTIDE SEQUENCE [LARGE SCALE GENOMIC DNA]</scope>
    <source>
        <strain evidence="2 3">DSM 46744</strain>
    </source>
</reference>
<gene>
    <name evidence="2" type="ORF">H4W34_005774</name>
</gene>
<feature type="transmembrane region" description="Helical" evidence="1">
    <location>
        <begin position="143"/>
        <end position="165"/>
    </location>
</feature>
<dbReference type="RefSeq" id="WP_192762055.1">
    <property type="nucleotide sequence ID" value="NZ_JADBDZ010000001.1"/>
</dbReference>
<sequence>MPVQEAAPRTEPARRAWRPRPRVRKTLLLVHVVASVALVGSVWGLVLLNLTATLTTDAALVEPAYRLMTVLAFGGGIPLSFISLASGIALGIGSKWGVLRHWWVLAKLLLLIATIVFGAVLGQPEAMAEAASGGDLPTAARRWREVAVVAAQLAMLLTATGLSVFKPRGRVRWPRRRS</sequence>
<proteinExistence type="predicted"/>
<accession>A0ABR9JZE5</accession>
<evidence type="ECO:0000256" key="1">
    <source>
        <dbReference type="SAM" id="Phobius"/>
    </source>
</evidence>
<keyword evidence="1" id="KW-0812">Transmembrane</keyword>
<dbReference type="Proteomes" id="UP000627838">
    <property type="component" value="Unassembled WGS sequence"/>
</dbReference>
<keyword evidence="1" id="KW-0472">Membrane</keyword>